<dbReference type="EMBL" id="BQKB01000027">
    <property type="protein sequence ID" value="GJM53152.1"/>
    <property type="molecule type" value="Genomic_DNA"/>
</dbReference>
<dbReference type="Proteomes" id="UP001208692">
    <property type="component" value="Unassembled WGS sequence"/>
</dbReference>
<dbReference type="RefSeq" id="WP_264846853.1">
    <property type="nucleotide sequence ID" value="NZ_BPMA01000032.1"/>
</dbReference>
<evidence type="ECO:0000313" key="4">
    <source>
        <dbReference type="Proteomes" id="UP001208692"/>
    </source>
</evidence>
<evidence type="ECO:0000313" key="3">
    <source>
        <dbReference type="Proteomes" id="UP001207736"/>
    </source>
</evidence>
<evidence type="ECO:0000313" key="1">
    <source>
        <dbReference type="EMBL" id="GJM49204.1"/>
    </source>
</evidence>
<dbReference type="Proteomes" id="UP001207736">
    <property type="component" value="Unassembled WGS sequence"/>
</dbReference>
<accession>A0AAV5ARM2</accession>
<dbReference type="AlphaFoldDB" id="A0AAV5ARM2"/>
<dbReference type="EMBL" id="BQKA01000005">
    <property type="protein sequence ID" value="GJM49204.1"/>
    <property type="molecule type" value="Genomic_DNA"/>
</dbReference>
<comment type="caution">
    <text evidence="1">The sequence shown here is derived from an EMBL/GenBank/DDBJ whole genome shotgun (WGS) entry which is preliminary data.</text>
</comment>
<proteinExistence type="predicted"/>
<name>A0AAV5ARM2_9FLAO</name>
<gene>
    <name evidence="1" type="ORF">RCZ15_01800</name>
    <name evidence="2" type="ORF">RCZ16_14690</name>
</gene>
<evidence type="ECO:0000313" key="2">
    <source>
        <dbReference type="EMBL" id="GJM53152.1"/>
    </source>
</evidence>
<keyword evidence="4" id="KW-1185">Reference proteome</keyword>
<protein>
    <submittedName>
        <fullName evidence="1">Uncharacterized protein</fullName>
    </submittedName>
</protein>
<organism evidence="1 3">
    <name type="scientific">Capnocytophaga catalasegens</name>
    <dbReference type="NCBI Taxonomy" id="1004260"/>
    <lineage>
        <taxon>Bacteria</taxon>
        <taxon>Pseudomonadati</taxon>
        <taxon>Bacteroidota</taxon>
        <taxon>Flavobacteriia</taxon>
        <taxon>Flavobacteriales</taxon>
        <taxon>Flavobacteriaceae</taxon>
        <taxon>Capnocytophaga</taxon>
    </lineage>
</organism>
<reference evidence="1 4" key="1">
    <citation type="submission" date="2021-11" db="EMBL/GenBank/DDBJ databases">
        <title>Draft genome sequence of Capnocytophaga sp. strain KC07075 isolated from cat oral cavity.</title>
        <authorList>
            <person name="Suzuki M."/>
            <person name="Imaoka K."/>
            <person name="Kimura M."/>
            <person name="Morikawa S."/>
            <person name="Maeda K."/>
        </authorList>
    </citation>
    <scope>NUCLEOTIDE SEQUENCE</scope>
    <source>
        <strain evidence="1">KC07075</strain>
        <strain evidence="2 4">KC07079</strain>
    </source>
</reference>
<dbReference type="Pfam" id="PF19775">
    <property type="entry name" value="DUF6261"/>
    <property type="match status" value="1"/>
</dbReference>
<dbReference type="InterPro" id="IPR046228">
    <property type="entry name" value="DUF6261"/>
</dbReference>
<sequence>MKNSKLVALELNRLSNAEVAQFITRFLDDFSKSGLSEDTDVDFKNLLDSLKVQLPVFNASLDQIRSSEESSKITKADTERDDAFKALRNALNAYQKTKENSEKESFTKLNLLISEYKDVMGNNYEVQTKRITNLVERLQSDTYKSDVKELAIGKFVTRLAASNTHFEQLFAKRSFETSQRQNYDTKSLKKELLDNYRKIATYIMAIADVRQDDFYKDTLVIINNSRKYFADTILARRIKKKESKKEDKTE</sequence>